<proteinExistence type="predicted"/>
<evidence type="ECO:0000313" key="4">
    <source>
        <dbReference type="Proteomes" id="UP000224567"/>
    </source>
</evidence>
<evidence type="ECO:0000313" key="3">
    <source>
        <dbReference type="EMBL" id="PHT33557.1"/>
    </source>
</evidence>
<dbReference type="AlphaFoldDB" id="A0A2G2VKR6"/>
<dbReference type="EMBL" id="MLFT02000011">
    <property type="protein sequence ID" value="PHT33557.1"/>
    <property type="molecule type" value="Genomic_DNA"/>
</dbReference>
<protein>
    <submittedName>
        <fullName evidence="3">Uncharacterized protein</fullName>
    </submittedName>
</protein>
<keyword evidence="1" id="KW-0175">Coiled coil</keyword>
<evidence type="ECO:0000256" key="2">
    <source>
        <dbReference type="SAM" id="MobiDB-lite"/>
    </source>
</evidence>
<dbReference type="STRING" id="33114.A0A2G2VKR6"/>
<evidence type="ECO:0000256" key="1">
    <source>
        <dbReference type="SAM" id="Coils"/>
    </source>
</evidence>
<feature type="region of interest" description="Disordered" evidence="2">
    <location>
        <begin position="131"/>
        <end position="175"/>
    </location>
</feature>
<accession>A0A2G2VKR6</accession>
<dbReference type="OrthoDB" id="498970at2759"/>
<sequence length="364" mass="40929">MKLSKCKRTYSGKVPVQNLHGLMSDDVNGSVDGRVGNCITTQRERIKETSEYKKALEEELMSRQRALAIQAEEAKKLKLMLRRKKAESRRLLEMEERQKQRVAEMRETQRKDLDNMNLKEPIQAEVQKELTPSGWWPAKPSLPPPPHRQCLLSSNLRPNPPKLPPATSAGSHPTSRSILSTALLHHRRVNASASPSAVNTTRERQSTIAASVSPAAMTSLWRSHPFSRLLFSIPPPSIHRHCFSQSDAADESLPGGDGFFNEILNGLLLSRHKCSYPPSPTELNHPIENNGSGLVLETNVDIRDPSDSGEDESPLLKQSTNLMYPELQEPEKIPAKQQRKILSFLSQMKNSDLDSFRQDQQMPL</sequence>
<name>A0A2G2VKR6_CAPBA</name>
<reference evidence="4" key="2">
    <citation type="journal article" date="2017" name="J. Anim. Genet.">
        <title>Multiple reference genome sequences of hot pepper reveal the massive evolution of plant disease resistance genes by retroduplication.</title>
        <authorList>
            <person name="Kim S."/>
            <person name="Park J."/>
            <person name="Yeom S.-I."/>
            <person name="Kim Y.-M."/>
            <person name="Seo E."/>
            <person name="Kim K.-T."/>
            <person name="Kim M.-S."/>
            <person name="Lee J.M."/>
            <person name="Cheong K."/>
            <person name="Shin H.-S."/>
            <person name="Kim S.-B."/>
            <person name="Han K."/>
            <person name="Lee J."/>
            <person name="Park M."/>
            <person name="Lee H.-A."/>
            <person name="Lee H.-Y."/>
            <person name="Lee Y."/>
            <person name="Oh S."/>
            <person name="Lee J.H."/>
            <person name="Choi E."/>
            <person name="Choi E."/>
            <person name="Lee S.E."/>
            <person name="Jeon J."/>
            <person name="Kim H."/>
            <person name="Choi G."/>
            <person name="Song H."/>
            <person name="Lee J."/>
            <person name="Lee S.-C."/>
            <person name="Kwon J.-K."/>
            <person name="Lee H.-Y."/>
            <person name="Koo N."/>
            <person name="Hong Y."/>
            <person name="Kim R.W."/>
            <person name="Kang W.-H."/>
            <person name="Huh J.H."/>
            <person name="Kang B.-C."/>
            <person name="Yang T.-J."/>
            <person name="Lee Y.-H."/>
            <person name="Bennetzen J.L."/>
            <person name="Choi D."/>
        </authorList>
    </citation>
    <scope>NUCLEOTIDE SEQUENCE [LARGE SCALE GENOMIC DNA]</scope>
    <source>
        <strain evidence="4">cv. PBC81</strain>
    </source>
</reference>
<dbReference type="Proteomes" id="UP000224567">
    <property type="component" value="Unassembled WGS sequence"/>
</dbReference>
<feature type="coiled-coil region" evidence="1">
    <location>
        <begin position="39"/>
        <end position="97"/>
    </location>
</feature>
<gene>
    <name evidence="3" type="ORF">CQW23_25357</name>
</gene>
<feature type="region of interest" description="Disordered" evidence="2">
    <location>
        <begin position="301"/>
        <end position="335"/>
    </location>
</feature>
<dbReference type="PANTHER" id="PTHR36335:SF1">
    <property type="entry name" value="CHAPERONE DNAJ-DOMAIN SUPERFAMILY PROTEIN"/>
    <property type="match status" value="1"/>
</dbReference>
<keyword evidence="4" id="KW-1185">Reference proteome</keyword>
<organism evidence="3 4">
    <name type="scientific">Capsicum baccatum</name>
    <name type="common">Peruvian pepper</name>
    <dbReference type="NCBI Taxonomy" id="33114"/>
    <lineage>
        <taxon>Eukaryota</taxon>
        <taxon>Viridiplantae</taxon>
        <taxon>Streptophyta</taxon>
        <taxon>Embryophyta</taxon>
        <taxon>Tracheophyta</taxon>
        <taxon>Spermatophyta</taxon>
        <taxon>Magnoliopsida</taxon>
        <taxon>eudicotyledons</taxon>
        <taxon>Gunneridae</taxon>
        <taxon>Pentapetalae</taxon>
        <taxon>asterids</taxon>
        <taxon>lamiids</taxon>
        <taxon>Solanales</taxon>
        <taxon>Solanaceae</taxon>
        <taxon>Solanoideae</taxon>
        <taxon>Capsiceae</taxon>
        <taxon>Capsicum</taxon>
    </lineage>
</organism>
<dbReference type="PANTHER" id="PTHR36335">
    <property type="entry name" value="CHAPERONE DNAJ-DOMAIN SUPERFAMILY PROTEIN"/>
    <property type="match status" value="1"/>
</dbReference>
<reference evidence="3 4" key="1">
    <citation type="journal article" date="2017" name="Genome Biol.">
        <title>New reference genome sequences of hot pepper reveal the massive evolution of plant disease-resistance genes by retroduplication.</title>
        <authorList>
            <person name="Kim S."/>
            <person name="Park J."/>
            <person name="Yeom S.I."/>
            <person name="Kim Y.M."/>
            <person name="Seo E."/>
            <person name="Kim K.T."/>
            <person name="Kim M.S."/>
            <person name="Lee J.M."/>
            <person name="Cheong K."/>
            <person name="Shin H.S."/>
            <person name="Kim S.B."/>
            <person name="Han K."/>
            <person name="Lee J."/>
            <person name="Park M."/>
            <person name="Lee H.A."/>
            <person name="Lee H.Y."/>
            <person name="Lee Y."/>
            <person name="Oh S."/>
            <person name="Lee J.H."/>
            <person name="Choi E."/>
            <person name="Choi E."/>
            <person name="Lee S.E."/>
            <person name="Jeon J."/>
            <person name="Kim H."/>
            <person name="Choi G."/>
            <person name="Song H."/>
            <person name="Lee J."/>
            <person name="Lee S.C."/>
            <person name="Kwon J.K."/>
            <person name="Lee H.Y."/>
            <person name="Koo N."/>
            <person name="Hong Y."/>
            <person name="Kim R.W."/>
            <person name="Kang W.H."/>
            <person name="Huh J.H."/>
            <person name="Kang B.C."/>
            <person name="Yang T.J."/>
            <person name="Lee Y.H."/>
            <person name="Bennetzen J.L."/>
            <person name="Choi D."/>
        </authorList>
    </citation>
    <scope>NUCLEOTIDE SEQUENCE [LARGE SCALE GENOMIC DNA]</scope>
    <source>
        <strain evidence="4">cv. PBC81</strain>
    </source>
</reference>
<comment type="caution">
    <text evidence="3">The sequence shown here is derived from an EMBL/GenBank/DDBJ whole genome shotgun (WGS) entry which is preliminary data.</text>
</comment>